<evidence type="ECO:0000313" key="1">
    <source>
        <dbReference type="EMBL" id="CAJ2509137.1"/>
    </source>
</evidence>
<gene>
    <name evidence="1" type="ORF">KHLLAP_LOCUS9605</name>
</gene>
<dbReference type="PANTHER" id="PTHR39598:SF1">
    <property type="entry name" value="AUSTINOID BIOSYNTHESIS CLUSTERS PROTEIN F-RELATED"/>
    <property type="match status" value="1"/>
</dbReference>
<protein>
    <submittedName>
        <fullName evidence="1">Uu.00g141630.m01.CDS01</fullName>
    </submittedName>
</protein>
<dbReference type="PANTHER" id="PTHR39598">
    <property type="entry name" value="AUSTINOL SYNTHESIS PROTEIN F-RELATED"/>
    <property type="match status" value="1"/>
</dbReference>
<dbReference type="InterPro" id="IPR050977">
    <property type="entry name" value="Fungal_Meroterpenoid_Isomerase"/>
</dbReference>
<proteinExistence type="predicted"/>
<evidence type="ECO:0000313" key="2">
    <source>
        <dbReference type="Proteomes" id="UP001295740"/>
    </source>
</evidence>
<dbReference type="Proteomes" id="UP001295740">
    <property type="component" value="Unassembled WGS sequence"/>
</dbReference>
<reference evidence="1" key="1">
    <citation type="submission" date="2023-10" db="EMBL/GenBank/DDBJ databases">
        <authorList>
            <person name="Hackl T."/>
        </authorList>
    </citation>
    <scope>NUCLEOTIDE SEQUENCE</scope>
</reference>
<dbReference type="EMBL" id="CAUWAG010000012">
    <property type="protein sequence ID" value="CAJ2509137.1"/>
    <property type="molecule type" value="Genomic_DNA"/>
</dbReference>
<accession>A0AAI8YLG6</accession>
<dbReference type="AlphaFoldDB" id="A0AAI8YLG6"/>
<keyword evidence="2" id="KW-1185">Reference proteome</keyword>
<name>A0AAI8YLG6_9PEZI</name>
<sequence>MSLRDQLIHTTKFFQQAHIDKKVTGENSITSLTTPDFIARTFPSSLKAPVQNQAEYVHFTEWSFTLFDRYHATEGDMVVDEAKRMVVSYMDADAEGPAGMYNNEHVQKIKLTDDGKQVKGFDLFMDGQAMMEWMGKLKAKGIEVGKKNWIEETS</sequence>
<comment type="caution">
    <text evidence="1">The sequence shown here is derived from an EMBL/GenBank/DDBJ whole genome shotgun (WGS) entry which is preliminary data.</text>
</comment>
<organism evidence="1 2">
    <name type="scientific">Anthostomella pinea</name>
    <dbReference type="NCBI Taxonomy" id="933095"/>
    <lineage>
        <taxon>Eukaryota</taxon>
        <taxon>Fungi</taxon>
        <taxon>Dikarya</taxon>
        <taxon>Ascomycota</taxon>
        <taxon>Pezizomycotina</taxon>
        <taxon>Sordariomycetes</taxon>
        <taxon>Xylariomycetidae</taxon>
        <taxon>Xylariales</taxon>
        <taxon>Xylariaceae</taxon>
        <taxon>Anthostomella</taxon>
    </lineage>
</organism>